<comment type="caution">
    <text evidence="12">The sequence shown here is derived from an EMBL/GenBank/DDBJ whole genome shotgun (WGS) entry which is preliminary data.</text>
</comment>
<comment type="subcellular location">
    <subcellularLocation>
        <location evidence="1">Cell membrane</location>
        <topology evidence="1">Multi-pass membrane protein</topology>
    </subcellularLocation>
</comment>
<accession>A0AA41TY79</accession>
<evidence type="ECO:0000256" key="7">
    <source>
        <dbReference type="PROSITE-ProRule" id="PRU00703"/>
    </source>
</evidence>
<reference evidence="12" key="1">
    <citation type="submission" date="2022-01" db="EMBL/GenBank/DDBJ databases">
        <title>Genome-Based Taxonomic Classification of the Phylum Actinobacteria.</title>
        <authorList>
            <person name="Gao Y."/>
        </authorList>
    </citation>
    <scope>NUCLEOTIDE SEQUENCE</scope>
    <source>
        <strain evidence="12">KLBMP 8922</strain>
    </source>
</reference>
<dbReference type="RefSeq" id="WP_235051725.1">
    <property type="nucleotide sequence ID" value="NZ_JAKFHA010000004.1"/>
</dbReference>
<sequence length="328" mass="35127">MAGALVLSVVLLLANAFFVGAEFALVSARRTKIAPKAEEGSKRARIVLHGMEQISRMLAAAQLGITVASLGLGAVAEPAIEHLLEGPLEAVGIPHGAVRPLAFAIGLAFVVFCHMVLGEMVPKNIALAGPEESALWLTPPLWLFARLTAPILWFFNHVANGCLRLFRVDPVDEVRSVYTAEELPAVLAESHEHDLLDQRGHNRLSAALTLTSRTADQVMRPWSEVRSLAAPVTGRALERASVETGRSRFPVLDGDRLQGYVHVHDTLDRGPDDDVPVYPLLTVPPGTTLSVLLGRMRAGRTHLAVVADPDGAPEGLTSLDDVLAGFLA</sequence>
<evidence type="ECO:0000256" key="2">
    <source>
        <dbReference type="ARBA" id="ARBA00022475"/>
    </source>
</evidence>
<dbReference type="PROSITE" id="PS51846">
    <property type="entry name" value="CNNM"/>
    <property type="match status" value="1"/>
</dbReference>
<feature type="transmembrane region" description="Helical" evidence="9">
    <location>
        <begin position="6"/>
        <end position="26"/>
    </location>
</feature>
<feature type="domain" description="CNNM transmembrane" evidence="11">
    <location>
        <begin position="1"/>
        <end position="200"/>
    </location>
</feature>
<evidence type="ECO:0000259" key="11">
    <source>
        <dbReference type="PROSITE" id="PS51846"/>
    </source>
</evidence>
<keyword evidence="3 8" id="KW-0812">Transmembrane</keyword>
<keyword evidence="5 8" id="KW-1133">Transmembrane helix</keyword>
<evidence type="ECO:0000256" key="4">
    <source>
        <dbReference type="ARBA" id="ARBA00022737"/>
    </source>
</evidence>
<organism evidence="12 13">
    <name type="scientific">Yinghuangia soli</name>
    <dbReference type="NCBI Taxonomy" id="2908204"/>
    <lineage>
        <taxon>Bacteria</taxon>
        <taxon>Bacillati</taxon>
        <taxon>Actinomycetota</taxon>
        <taxon>Actinomycetes</taxon>
        <taxon>Kitasatosporales</taxon>
        <taxon>Streptomycetaceae</taxon>
        <taxon>Yinghuangia</taxon>
    </lineage>
</organism>
<dbReference type="PANTHER" id="PTHR43099:SF5">
    <property type="entry name" value="HLYC_CORC FAMILY TRANSPORTER"/>
    <property type="match status" value="1"/>
</dbReference>
<dbReference type="SUPFAM" id="SSF54631">
    <property type="entry name" value="CBS-domain pair"/>
    <property type="match status" value="1"/>
</dbReference>
<keyword evidence="7" id="KW-0129">CBS domain</keyword>
<feature type="transmembrane region" description="Helical" evidence="9">
    <location>
        <begin position="58"/>
        <end position="80"/>
    </location>
</feature>
<dbReference type="CDD" id="cd04590">
    <property type="entry name" value="CBS_pair_CorC_HlyC_assoc"/>
    <property type="match status" value="1"/>
</dbReference>
<keyword evidence="2" id="KW-1003">Cell membrane</keyword>
<dbReference type="InterPro" id="IPR046342">
    <property type="entry name" value="CBS_dom_sf"/>
</dbReference>
<dbReference type="Proteomes" id="UP001165378">
    <property type="component" value="Unassembled WGS sequence"/>
</dbReference>
<evidence type="ECO:0000256" key="3">
    <source>
        <dbReference type="ARBA" id="ARBA00022692"/>
    </source>
</evidence>
<dbReference type="GO" id="GO:0005886">
    <property type="term" value="C:plasma membrane"/>
    <property type="evidence" value="ECO:0007669"/>
    <property type="project" value="UniProtKB-SubCell"/>
</dbReference>
<protein>
    <submittedName>
        <fullName evidence="12">Hemolysin family protein</fullName>
    </submittedName>
</protein>
<evidence type="ECO:0000259" key="10">
    <source>
        <dbReference type="PROSITE" id="PS51371"/>
    </source>
</evidence>
<dbReference type="InterPro" id="IPR002550">
    <property type="entry name" value="CNNM"/>
</dbReference>
<keyword evidence="6 8" id="KW-0472">Membrane</keyword>
<dbReference type="AlphaFoldDB" id="A0AA41TY79"/>
<proteinExistence type="predicted"/>
<dbReference type="InterPro" id="IPR000644">
    <property type="entry name" value="CBS_dom"/>
</dbReference>
<dbReference type="Pfam" id="PF01595">
    <property type="entry name" value="CNNM"/>
    <property type="match status" value="1"/>
</dbReference>
<evidence type="ECO:0000256" key="8">
    <source>
        <dbReference type="PROSITE-ProRule" id="PRU01193"/>
    </source>
</evidence>
<evidence type="ECO:0000256" key="1">
    <source>
        <dbReference type="ARBA" id="ARBA00004651"/>
    </source>
</evidence>
<dbReference type="PANTHER" id="PTHR43099">
    <property type="entry name" value="UPF0053 PROTEIN YRKA"/>
    <property type="match status" value="1"/>
</dbReference>
<keyword evidence="13" id="KW-1185">Reference proteome</keyword>
<dbReference type="Pfam" id="PF00571">
    <property type="entry name" value="CBS"/>
    <property type="match status" value="1"/>
</dbReference>
<dbReference type="Gene3D" id="3.10.580.10">
    <property type="entry name" value="CBS-domain"/>
    <property type="match status" value="1"/>
</dbReference>
<dbReference type="InterPro" id="IPR051676">
    <property type="entry name" value="UPF0053_domain"/>
</dbReference>
<evidence type="ECO:0000313" key="12">
    <source>
        <dbReference type="EMBL" id="MCF2527563.1"/>
    </source>
</evidence>
<feature type="transmembrane region" description="Helical" evidence="9">
    <location>
        <begin position="100"/>
        <end position="122"/>
    </location>
</feature>
<evidence type="ECO:0000256" key="9">
    <source>
        <dbReference type="SAM" id="Phobius"/>
    </source>
</evidence>
<dbReference type="EMBL" id="JAKFHA010000004">
    <property type="protein sequence ID" value="MCF2527563.1"/>
    <property type="molecule type" value="Genomic_DNA"/>
</dbReference>
<keyword evidence="4" id="KW-0677">Repeat</keyword>
<feature type="domain" description="CBS" evidence="10">
    <location>
        <begin position="274"/>
        <end position="328"/>
    </location>
</feature>
<dbReference type="InterPro" id="IPR044751">
    <property type="entry name" value="Ion_transp-like_CBS"/>
</dbReference>
<evidence type="ECO:0000256" key="6">
    <source>
        <dbReference type="ARBA" id="ARBA00023136"/>
    </source>
</evidence>
<evidence type="ECO:0000256" key="5">
    <source>
        <dbReference type="ARBA" id="ARBA00022989"/>
    </source>
</evidence>
<dbReference type="PROSITE" id="PS51371">
    <property type="entry name" value="CBS"/>
    <property type="match status" value="1"/>
</dbReference>
<gene>
    <name evidence="12" type="ORF">LZ495_10100</name>
</gene>
<evidence type="ECO:0000313" key="13">
    <source>
        <dbReference type="Proteomes" id="UP001165378"/>
    </source>
</evidence>
<name>A0AA41TY79_9ACTN</name>